<name>A0AAV9SB69_9TELE</name>
<reference evidence="1 2" key="1">
    <citation type="submission" date="2021-06" db="EMBL/GenBank/DDBJ databases">
        <authorList>
            <person name="Palmer J.M."/>
        </authorList>
    </citation>
    <scope>NUCLEOTIDE SEQUENCE [LARGE SCALE GENOMIC DNA]</scope>
    <source>
        <strain evidence="1 2">MEX-2019</strain>
        <tissue evidence="1">Muscle</tissue>
    </source>
</reference>
<evidence type="ECO:0000313" key="2">
    <source>
        <dbReference type="Proteomes" id="UP001311232"/>
    </source>
</evidence>
<gene>
    <name evidence="1" type="ORF">CRENBAI_014326</name>
</gene>
<keyword evidence="2" id="KW-1185">Reference proteome</keyword>
<comment type="caution">
    <text evidence="1">The sequence shown here is derived from an EMBL/GenBank/DDBJ whole genome shotgun (WGS) entry which is preliminary data.</text>
</comment>
<proteinExistence type="predicted"/>
<dbReference type="EMBL" id="JAHHUM010000606">
    <property type="protein sequence ID" value="KAK5618668.1"/>
    <property type="molecule type" value="Genomic_DNA"/>
</dbReference>
<accession>A0AAV9SB69</accession>
<evidence type="ECO:0000313" key="1">
    <source>
        <dbReference type="EMBL" id="KAK5618668.1"/>
    </source>
</evidence>
<organism evidence="1 2">
    <name type="scientific">Crenichthys baileyi</name>
    <name type="common">White River springfish</name>
    <dbReference type="NCBI Taxonomy" id="28760"/>
    <lineage>
        <taxon>Eukaryota</taxon>
        <taxon>Metazoa</taxon>
        <taxon>Chordata</taxon>
        <taxon>Craniata</taxon>
        <taxon>Vertebrata</taxon>
        <taxon>Euteleostomi</taxon>
        <taxon>Actinopterygii</taxon>
        <taxon>Neopterygii</taxon>
        <taxon>Teleostei</taxon>
        <taxon>Neoteleostei</taxon>
        <taxon>Acanthomorphata</taxon>
        <taxon>Ovalentaria</taxon>
        <taxon>Atherinomorphae</taxon>
        <taxon>Cyprinodontiformes</taxon>
        <taxon>Goodeidae</taxon>
        <taxon>Crenichthys</taxon>
    </lineage>
</organism>
<dbReference type="AlphaFoldDB" id="A0AAV9SB69"/>
<protein>
    <submittedName>
        <fullName evidence="1">Uncharacterized protein</fullName>
    </submittedName>
</protein>
<dbReference type="Proteomes" id="UP001311232">
    <property type="component" value="Unassembled WGS sequence"/>
</dbReference>
<sequence>MGVWITYNTQHLNRIARRILKYFSALSGPHRISPWLLISGHQPYFCLLPNPWIRLSESAFPGLTPYLLPDHRTL</sequence>